<dbReference type="PROSITE" id="PS50215">
    <property type="entry name" value="ADAM_MEPRO"/>
    <property type="match status" value="1"/>
</dbReference>
<dbReference type="Pfam" id="PF00200">
    <property type="entry name" value="Disintegrin"/>
    <property type="match status" value="1"/>
</dbReference>
<feature type="active site" evidence="2">
    <location>
        <position position="411"/>
    </location>
</feature>
<evidence type="ECO:0000256" key="2">
    <source>
        <dbReference type="PROSITE-ProRule" id="PRU00276"/>
    </source>
</evidence>
<reference evidence="8" key="1">
    <citation type="submission" date="2022-11" db="UniProtKB">
        <authorList>
            <consortium name="WormBaseParasite"/>
        </authorList>
    </citation>
    <scope>IDENTIFICATION</scope>
</reference>
<dbReference type="CDD" id="cd14246">
    <property type="entry name" value="ADAM17_MPD"/>
    <property type="match status" value="1"/>
</dbReference>
<evidence type="ECO:0000313" key="8">
    <source>
        <dbReference type="WBParaSite" id="PSAMB.scaffold1627size29278.g14083.t1"/>
    </source>
</evidence>
<dbReference type="InterPro" id="IPR032029">
    <property type="entry name" value="ADAM17_MPD"/>
</dbReference>
<sequence>MANFSNRNSFASCAVYFIRIVVFLICASSAASGSYFSFGSSNDGEGNLSNKLNHYELVYVEREVVKRGAEKADASNYNRIERVSLYAFNRPFRLYLTPKRGLLDPNLKAAYIDADGKRQPFHIDQDHFYEGHLHGSPKSRVSATFDGESSLTASVETDDETFVFEPAWRHIPSAPQNAILAYRASDVKVTLQRQTEGAAMCGFVQIDAETMVNQSYARAKREAEPVHEGVVKNRCPLKVVADYRFYETIGNRSTAFSARYLINMIDRVNALYTQTDWGVDSHGRRLINMGFMIREMIIHARPTLTLPGEQHYNMQREDSWGVAELLNLFAAKEGSGEFCLVHLFTSQSFSGGVLGLGFIAGPSLGSAGGICTAPSYKNSGKIYFNTALSSAKSTYGDTVITREADIVTAHEFGHNWGSYHDPSTEECSPSYQGGGSYIMHTYSVTGYDKNNKLFSPCSQRMVGAVLSAKSSLCFAPEQDRFCGNGRVENGSTIEENEQCDVGSLLSEGVTDKCCTTECKLKPGAQCSPKNSPCCTEDCKFMSRTTLCLAGNALQCKEASYCTGYSGECPEPFPLPDGENCFEGGECQGGHCVTFCERKSIGRKPCICSNPDDSCYRCCRSGNGRCAPYLKSPEHILRNGTRCIHGYCDRGVCLKEVTDVVSHLWSIIDKLDRTTFWKFVEDNLVLLVIIISLIFWIPASIIVNYLDQSALVTDRIVAGSDL</sequence>
<keyword evidence="2" id="KW-0479">Metal-binding</keyword>
<keyword evidence="3" id="KW-1133">Transmembrane helix</keyword>
<dbReference type="PANTHER" id="PTHR45702">
    <property type="entry name" value="ADAM10/ADAM17 METALLOPEPTIDASE FAMILY MEMBER"/>
    <property type="match status" value="1"/>
</dbReference>
<dbReference type="FunFam" id="4.10.70.10:FF:000003">
    <property type="entry name" value="Disintegrin and metalloproteinase domain-containing protein 17"/>
    <property type="match status" value="1"/>
</dbReference>
<feature type="binding site" evidence="2">
    <location>
        <position position="410"/>
    </location>
    <ligand>
        <name>Zn(2+)</name>
        <dbReference type="ChEBI" id="CHEBI:29105"/>
        <note>catalytic</note>
    </ligand>
</feature>
<dbReference type="Pfam" id="PF13574">
    <property type="entry name" value="Reprolysin_2"/>
    <property type="match status" value="1"/>
</dbReference>
<dbReference type="GO" id="GO:0006509">
    <property type="term" value="P:membrane protein ectodomain proteolysis"/>
    <property type="evidence" value="ECO:0007669"/>
    <property type="project" value="TreeGrafter"/>
</dbReference>
<dbReference type="SUPFAM" id="SSF55486">
    <property type="entry name" value="Metalloproteases ('zincins'), catalytic domain"/>
    <property type="match status" value="1"/>
</dbReference>
<keyword evidence="3" id="KW-0472">Membrane</keyword>
<comment type="caution">
    <text evidence="2">Lacks conserved residue(s) required for the propagation of feature annotation.</text>
</comment>
<dbReference type="WBParaSite" id="PSAMB.scaffold1627size29278.g14083.t1">
    <property type="protein sequence ID" value="PSAMB.scaffold1627size29278.g14083.t1"/>
    <property type="gene ID" value="PSAMB.scaffold1627size29278.g14083"/>
</dbReference>
<dbReference type="GO" id="GO:0007219">
    <property type="term" value="P:Notch signaling pathway"/>
    <property type="evidence" value="ECO:0007669"/>
    <property type="project" value="TreeGrafter"/>
</dbReference>
<dbReference type="PROSITE" id="PS50214">
    <property type="entry name" value="DISINTEGRIN_2"/>
    <property type="match status" value="1"/>
</dbReference>
<name>A0A914V897_9BILA</name>
<dbReference type="Proteomes" id="UP000887566">
    <property type="component" value="Unplaced"/>
</dbReference>
<feature type="signal peptide" evidence="4">
    <location>
        <begin position="1"/>
        <end position="33"/>
    </location>
</feature>
<accession>A0A914V897</accession>
<feature type="chain" id="PRO_5038123116" evidence="4">
    <location>
        <begin position="34"/>
        <end position="721"/>
    </location>
</feature>
<dbReference type="PANTHER" id="PTHR45702:SF6">
    <property type="entry name" value="DISINTEGRIN AND METALLOPROTEINASE DOMAIN-CONTAINING PROTEIN 17"/>
    <property type="match status" value="1"/>
</dbReference>
<feature type="domain" description="Disintegrin" evidence="5">
    <location>
        <begin position="485"/>
        <end position="576"/>
    </location>
</feature>
<keyword evidence="3" id="KW-0812">Transmembrane</keyword>
<evidence type="ECO:0000313" key="7">
    <source>
        <dbReference type="Proteomes" id="UP000887566"/>
    </source>
</evidence>
<dbReference type="GO" id="GO:0046872">
    <property type="term" value="F:metal ion binding"/>
    <property type="evidence" value="ECO:0007669"/>
    <property type="project" value="UniProtKB-KW"/>
</dbReference>
<dbReference type="Gene3D" id="4.10.70.10">
    <property type="entry name" value="Disintegrin domain"/>
    <property type="match status" value="1"/>
</dbReference>
<dbReference type="InterPro" id="IPR001762">
    <property type="entry name" value="Disintegrin_dom"/>
</dbReference>
<dbReference type="Gene3D" id="3.40.390.10">
    <property type="entry name" value="Collagenase (Catalytic Domain)"/>
    <property type="match status" value="1"/>
</dbReference>
<dbReference type="InterPro" id="IPR036436">
    <property type="entry name" value="Disintegrin_dom_sf"/>
</dbReference>
<evidence type="ECO:0000256" key="4">
    <source>
        <dbReference type="SAM" id="SignalP"/>
    </source>
</evidence>
<dbReference type="GO" id="GO:0005886">
    <property type="term" value="C:plasma membrane"/>
    <property type="evidence" value="ECO:0007669"/>
    <property type="project" value="TreeGrafter"/>
</dbReference>
<keyword evidence="7" id="KW-1185">Reference proteome</keyword>
<dbReference type="SMART" id="SM00050">
    <property type="entry name" value="DISIN"/>
    <property type="match status" value="1"/>
</dbReference>
<keyword evidence="4" id="KW-0732">Signal</keyword>
<dbReference type="SUPFAM" id="SSF57552">
    <property type="entry name" value="Blood coagulation inhibitor (disintegrin)"/>
    <property type="match status" value="1"/>
</dbReference>
<protein>
    <submittedName>
        <fullName evidence="8">ADAM 17-like protease</fullName>
    </submittedName>
</protein>
<feature type="domain" description="Peptidase M12B" evidence="6">
    <location>
        <begin position="233"/>
        <end position="478"/>
    </location>
</feature>
<dbReference type="Gene3D" id="4.10.70.30">
    <property type="match status" value="1"/>
</dbReference>
<feature type="binding site" evidence="2">
    <location>
        <position position="420"/>
    </location>
    <ligand>
        <name>Zn(2+)</name>
        <dbReference type="ChEBI" id="CHEBI:29105"/>
        <note>catalytic</note>
    </ligand>
</feature>
<dbReference type="InterPro" id="IPR024079">
    <property type="entry name" value="MetalloPept_cat_dom_sf"/>
</dbReference>
<dbReference type="AlphaFoldDB" id="A0A914V897"/>
<dbReference type="GO" id="GO:0004222">
    <property type="term" value="F:metalloendopeptidase activity"/>
    <property type="evidence" value="ECO:0007669"/>
    <property type="project" value="InterPro"/>
</dbReference>
<keyword evidence="2" id="KW-0862">Zinc</keyword>
<proteinExistence type="predicted"/>
<feature type="transmembrane region" description="Helical" evidence="3">
    <location>
        <begin position="683"/>
        <end position="705"/>
    </location>
</feature>
<dbReference type="Pfam" id="PF16698">
    <property type="entry name" value="ADAM17_MPD"/>
    <property type="match status" value="1"/>
</dbReference>
<dbReference type="InterPro" id="IPR051489">
    <property type="entry name" value="ADAM_Metalloproteinase"/>
</dbReference>
<organism evidence="7 8">
    <name type="scientific">Plectus sambesii</name>
    <dbReference type="NCBI Taxonomy" id="2011161"/>
    <lineage>
        <taxon>Eukaryota</taxon>
        <taxon>Metazoa</taxon>
        <taxon>Ecdysozoa</taxon>
        <taxon>Nematoda</taxon>
        <taxon>Chromadorea</taxon>
        <taxon>Plectida</taxon>
        <taxon>Plectina</taxon>
        <taxon>Plectoidea</taxon>
        <taxon>Plectidae</taxon>
        <taxon>Plectus</taxon>
    </lineage>
</organism>
<evidence type="ECO:0000256" key="1">
    <source>
        <dbReference type="ARBA" id="ARBA00023157"/>
    </source>
</evidence>
<keyword evidence="1" id="KW-1015">Disulfide bond</keyword>
<evidence type="ECO:0000259" key="6">
    <source>
        <dbReference type="PROSITE" id="PS50215"/>
    </source>
</evidence>
<dbReference type="InterPro" id="IPR001590">
    <property type="entry name" value="Peptidase_M12B"/>
</dbReference>
<feature type="binding site" evidence="2">
    <location>
        <position position="414"/>
    </location>
    <ligand>
        <name>Zn(2+)</name>
        <dbReference type="ChEBI" id="CHEBI:29105"/>
        <note>catalytic</note>
    </ligand>
</feature>
<evidence type="ECO:0000259" key="5">
    <source>
        <dbReference type="PROSITE" id="PS50214"/>
    </source>
</evidence>
<evidence type="ECO:0000256" key="3">
    <source>
        <dbReference type="SAM" id="Phobius"/>
    </source>
</evidence>